<dbReference type="GO" id="GO:0009092">
    <property type="term" value="P:homoserine metabolic process"/>
    <property type="evidence" value="ECO:0007669"/>
    <property type="project" value="TreeGrafter"/>
</dbReference>
<keyword evidence="4 7" id="KW-0808">Transferase</keyword>
<dbReference type="PANTHER" id="PTHR32268:SF11">
    <property type="entry name" value="HOMOSERINE O-ACETYLTRANSFERASE"/>
    <property type="match status" value="1"/>
</dbReference>
<comment type="similarity">
    <text evidence="7">Belongs to the AB hydrolase superfamily. MetX family.</text>
</comment>
<feature type="binding site" evidence="7">
    <location>
        <position position="231"/>
    </location>
    <ligand>
        <name>substrate</name>
    </ligand>
</feature>
<organism evidence="10 11">
    <name type="scientific">Candidatus Solincola sediminis</name>
    <dbReference type="NCBI Taxonomy" id="1797199"/>
    <lineage>
        <taxon>Bacteria</taxon>
        <taxon>Bacillati</taxon>
        <taxon>Actinomycetota</taxon>
        <taxon>Candidatus Geothermincolia</taxon>
        <taxon>Candidatus Geothermincolales</taxon>
        <taxon>Candidatus Geothermincolaceae</taxon>
        <taxon>Candidatus Solincola</taxon>
    </lineage>
</organism>
<evidence type="ECO:0000256" key="7">
    <source>
        <dbReference type="HAMAP-Rule" id="MF_00296"/>
    </source>
</evidence>
<dbReference type="NCBIfam" id="NF001209">
    <property type="entry name" value="PRK00175.1"/>
    <property type="match status" value="1"/>
</dbReference>
<comment type="caution">
    <text evidence="7">Lacks conserved residue(s) required for the propagation of feature annotation.</text>
</comment>
<dbReference type="Proteomes" id="UP000177876">
    <property type="component" value="Unassembled WGS sequence"/>
</dbReference>
<evidence type="ECO:0000256" key="2">
    <source>
        <dbReference type="ARBA" id="ARBA00022490"/>
    </source>
</evidence>
<dbReference type="PANTHER" id="PTHR32268">
    <property type="entry name" value="HOMOSERINE O-ACETYLTRANSFERASE"/>
    <property type="match status" value="1"/>
</dbReference>
<dbReference type="PIRSF" id="PIRSF000443">
    <property type="entry name" value="Homoser_Ac_trans"/>
    <property type="match status" value="1"/>
</dbReference>
<comment type="pathway">
    <text evidence="7">Amino-acid biosynthesis; L-methionine biosynthesis via de novo pathway; O-acetyl-L-homoserine from L-homoserine: step 1/1.</text>
</comment>
<dbReference type="Gene3D" id="1.10.1740.110">
    <property type="match status" value="1"/>
</dbReference>
<evidence type="ECO:0000256" key="8">
    <source>
        <dbReference type="PIRSR" id="PIRSR000443-1"/>
    </source>
</evidence>
<comment type="function">
    <text evidence="7">Transfers an acetyl group from acetyl-CoA to L-homoserine, forming acetyl-L-homoserine.</text>
</comment>
<keyword evidence="3 7" id="KW-0028">Amino-acid biosynthesis</keyword>
<feature type="active site" description="Nucleophile" evidence="7 8">
    <location>
        <position position="162"/>
    </location>
</feature>
<dbReference type="Pfam" id="PF00561">
    <property type="entry name" value="Abhydrolase_1"/>
    <property type="match status" value="1"/>
</dbReference>
<dbReference type="InterPro" id="IPR029058">
    <property type="entry name" value="AB_hydrolase_fold"/>
</dbReference>
<evidence type="ECO:0000256" key="6">
    <source>
        <dbReference type="ARBA" id="ARBA00023315"/>
    </source>
</evidence>
<dbReference type="FunFam" id="1.10.1740.110:FF:000001">
    <property type="entry name" value="Homoserine O-acetyltransferase"/>
    <property type="match status" value="1"/>
</dbReference>
<dbReference type="UniPathway" id="UPA00051">
    <property type="reaction ID" value="UER00074"/>
</dbReference>
<sequence>MTEKQGTALKEGIGLVETQYFTFAHPPQQFGLDSGEKLGPITVAYETYGEPDADFSNAILVPHAFSGDAHAAGWHEGAAKPGWWDEMIGPGKAFDTDKYFVICSNVLGGCKGTTGPSSINPEAGKPYGIDFPLITIPDMVRVQARLLDHLGIERLLSIAGGSMGGQQVLEWLVSYPERVRSAVVVATAARHSPQQIAFNEVGRQAILADPNWKNGKYYDGEPPVKGLSVARMIGHITYMSDASMAKKFGRRTGENGKAHPFANGFEVEDYLHYRGLSFVDRFDANSYLYITKAIDDYDAARGGNLSDVFRSLEAKLLILSFKSDWLYPSYQSLDIVRACKRAGVDVSYCEIHSTYGHDAFLLEIDEQTTLVSHFLKKVFGGGKGR</sequence>
<keyword evidence="2 7" id="KW-0963">Cytoplasm</keyword>
<evidence type="ECO:0000256" key="4">
    <source>
        <dbReference type="ARBA" id="ARBA00022679"/>
    </source>
</evidence>
<comment type="subcellular location">
    <subcellularLocation>
        <location evidence="7">Cytoplasm</location>
    </subcellularLocation>
</comment>
<dbReference type="NCBIfam" id="TIGR01392">
    <property type="entry name" value="homoserO_Ac_trn"/>
    <property type="match status" value="1"/>
</dbReference>
<evidence type="ECO:0000256" key="5">
    <source>
        <dbReference type="ARBA" id="ARBA00023167"/>
    </source>
</evidence>
<proteinExistence type="inferred from homology"/>
<evidence type="ECO:0000313" key="10">
    <source>
        <dbReference type="EMBL" id="OFW59786.1"/>
    </source>
</evidence>
<dbReference type="EC" id="2.3.1.31" evidence="7"/>
<dbReference type="Gene3D" id="3.40.50.1820">
    <property type="entry name" value="alpha/beta hydrolase"/>
    <property type="match status" value="1"/>
</dbReference>
<dbReference type="AlphaFoldDB" id="A0A1F2WSP4"/>
<gene>
    <name evidence="7" type="primary">metXA</name>
    <name evidence="10" type="ORF">A2Y75_07905</name>
</gene>
<dbReference type="GO" id="GO:0009086">
    <property type="term" value="P:methionine biosynthetic process"/>
    <property type="evidence" value="ECO:0007669"/>
    <property type="project" value="UniProtKB-UniRule"/>
</dbReference>
<feature type="domain" description="AB hydrolase-1" evidence="9">
    <location>
        <begin position="58"/>
        <end position="362"/>
    </location>
</feature>
<comment type="caution">
    <text evidence="10">The sequence shown here is derived from an EMBL/GenBank/DDBJ whole genome shotgun (WGS) entry which is preliminary data.</text>
</comment>
<feature type="active site" evidence="7 8">
    <location>
        <position position="324"/>
    </location>
</feature>
<dbReference type="GO" id="GO:0005737">
    <property type="term" value="C:cytoplasm"/>
    <property type="evidence" value="ECO:0007669"/>
    <property type="project" value="UniProtKB-SubCell"/>
</dbReference>
<comment type="catalytic activity">
    <reaction evidence="7">
        <text>L-homoserine + acetyl-CoA = O-acetyl-L-homoserine + CoA</text>
        <dbReference type="Rhea" id="RHEA:13701"/>
        <dbReference type="ChEBI" id="CHEBI:57287"/>
        <dbReference type="ChEBI" id="CHEBI:57288"/>
        <dbReference type="ChEBI" id="CHEBI:57476"/>
        <dbReference type="ChEBI" id="CHEBI:57716"/>
        <dbReference type="EC" id="2.3.1.31"/>
    </reaction>
</comment>
<name>A0A1F2WSP4_9ACTN</name>
<dbReference type="EMBL" id="MELK01000010">
    <property type="protein sequence ID" value="OFW59786.1"/>
    <property type="molecule type" value="Genomic_DNA"/>
</dbReference>
<keyword evidence="6 7" id="KW-0012">Acyltransferase</keyword>
<protein>
    <recommendedName>
        <fullName evidence="7">Homoserine O-acetyltransferase</fullName>
        <shortName evidence="7">HAT</shortName>
        <ecNumber evidence="7">2.3.1.31</ecNumber>
    </recommendedName>
    <alternativeName>
        <fullName evidence="7">Homoserine transacetylase</fullName>
        <shortName evidence="7">HTA</shortName>
    </alternativeName>
</protein>
<keyword evidence="5 7" id="KW-0486">Methionine biosynthesis</keyword>
<feature type="binding site" evidence="7">
    <location>
        <position position="358"/>
    </location>
    <ligand>
        <name>substrate</name>
    </ligand>
</feature>
<evidence type="ECO:0000256" key="3">
    <source>
        <dbReference type="ARBA" id="ARBA00022605"/>
    </source>
</evidence>
<feature type="active site" evidence="7 8">
    <location>
        <position position="357"/>
    </location>
</feature>
<dbReference type="InterPro" id="IPR008220">
    <property type="entry name" value="HAT_MetX-like"/>
</dbReference>
<dbReference type="InterPro" id="IPR000073">
    <property type="entry name" value="AB_hydrolase_1"/>
</dbReference>
<evidence type="ECO:0000259" key="9">
    <source>
        <dbReference type="Pfam" id="PF00561"/>
    </source>
</evidence>
<dbReference type="SUPFAM" id="SSF53474">
    <property type="entry name" value="alpha/beta-Hydrolases"/>
    <property type="match status" value="1"/>
</dbReference>
<dbReference type="HAMAP" id="MF_00296">
    <property type="entry name" value="MetX_acyltransf"/>
    <property type="match status" value="1"/>
</dbReference>
<reference evidence="10 11" key="1">
    <citation type="journal article" date="2016" name="Nat. Commun.">
        <title>Thousands of microbial genomes shed light on interconnected biogeochemical processes in an aquifer system.</title>
        <authorList>
            <person name="Anantharaman K."/>
            <person name="Brown C.T."/>
            <person name="Hug L.A."/>
            <person name="Sharon I."/>
            <person name="Castelle C.J."/>
            <person name="Probst A.J."/>
            <person name="Thomas B.C."/>
            <person name="Singh A."/>
            <person name="Wilkins M.J."/>
            <person name="Karaoz U."/>
            <person name="Brodie E.L."/>
            <person name="Williams K.H."/>
            <person name="Hubbard S.S."/>
            <person name="Banfield J.F."/>
        </authorList>
    </citation>
    <scope>NUCLEOTIDE SEQUENCE [LARGE SCALE GENOMIC DNA]</scope>
</reference>
<evidence type="ECO:0000313" key="11">
    <source>
        <dbReference type="Proteomes" id="UP000177876"/>
    </source>
</evidence>
<dbReference type="STRING" id="1797197.A2Y75_07905"/>
<evidence type="ECO:0000256" key="1">
    <source>
        <dbReference type="ARBA" id="ARBA00011738"/>
    </source>
</evidence>
<dbReference type="GO" id="GO:0004414">
    <property type="term" value="F:homoserine O-acetyltransferase activity"/>
    <property type="evidence" value="ECO:0007669"/>
    <property type="project" value="UniProtKB-UniRule"/>
</dbReference>
<accession>A0A1F2WSP4</accession>
<comment type="subunit">
    <text evidence="1 7">Homodimer.</text>
</comment>